<evidence type="ECO:0000256" key="2">
    <source>
        <dbReference type="SAM" id="Phobius"/>
    </source>
</evidence>
<dbReference type="AlphaFoldDB" id="A0A0H2QZL9"/>
<dbReference type="InParanoid" id="A0A0H2QZL9"/>
<keyword evidence="2" id="KW-0812">Transmembrane</keyword>
<feature type="region of interest" description="Disordered" evidence="1">
    <location>
        <begin position="340"/>
        <end position="366"/>
    </location>
</feature>
<protein>
    <submittedName>
        <fullName evidence="3">Uncharacterized protein</fullName>
    </submittedName>
</protein>
<feature type="transmembrane region" description="Helical" evidence="2">
    <location>
        <begin position="235"/>
        <end position="255"/>
    </location>
</feature>
<feature type="transmembrane region" description="Helical" evidence="2">
    <location>
        <begin position="267"/>
        <end position="286"/>
    </location>
</feature>
<evidence type="ECO:0000313" key="4">
    <source>
        <dbReference type="Proteomes" id="UP000053477"/>
    </source>
</evidence>
<feature type="transmembrane region" description="Helical" evidence="2">
    <location>
        <begin position="184"/>
        <end position="206"/>
    </location>
</feature>
<dbReference type="OrthoDB" id="972532at2759"/>
<keyword evidence="2" id="KW-0472">Membrane</keyword>
<feature type="compositionally biased region" description="Polar residues" evidence="1">
    <location>
        <begin position="402"/>
        <end position="418"/>
    </location>
</feature>
<feature type="compositionally biased region" description="Basic and acidic residues" evidence="1">
    <location>
        <begin position="340"/>
        <end position="354"/>
    </location>
</feature>
<name>A0A0H2QZL9_9AGAM</name>
<reference evidence="3 4" key="1">
    <citation type="submission" date="2015-04" db="EMBL/GenBank/DDBJ databases">
        <title>Complete genome sequence of Schizopora paradoxa KUC8140, a cosmopolitan wood degrader in East Asia.</title>
        <authorList>
            <consortium name="DOE Joint Genome Institute"/>
            <person name="Min B."/>
            <person name="Park H."/>
            <person name="Jang Y."/>
            <person name="Kim J.-J."/>
            <person name="Kim K.H."/>
            <person name="Pangilinan J."/>
            <person name="Lipzen A."/>
            <person name="Riley R."/>
            <person name="Grigoriev I.V."/>
            <person name="Spatafora J.W."/>
            <person name="Choi I.-G."/>
        </authorList>
    </citation>
    <scope>NUCLEOTIDE SEQUENCE [LARGE SCALE GENOMIC DNA]</scope>
    <source>
        <strain evidence="3 4">KUC8140</strain>
    </source>
</reference>
<keyword evidence="2" id="KW-1133">Transmembrane helix</keyword>
<feature type="transmembrane region" description="Helical" evidence="2">
    <location>
        <begin position="151"/>
        <end position="172"/>
    </location>
</feature>
<evidence type="ECO:0000256" key="1">
    <source>
        <dbReference type="SAM" id="MobiDB-lite"/>
    </source>
</evidence>
<dbReference type="STRING" id="27342.A0A0H2QZL9"/>
<sequence>MRLDPFSRCSRTSRQLHKVFPSLRHHLELHSGSTGENARTKASFASLSGHIMGLSNELKKFLEKMSIWNSSEMDAIQTSLISLAAFINRCANDVFVEGKEISPTYANELTKEMSRRLTMLSEVFDDLIQNALPGFEEEFRDAEKRAMAESFNLLTVATFFSSITASTLAISVQQKSTLYDIVNFFWFASLVLSITSAMNSLLAFMWKQSIFRKRSREERIKLPPLIAAWSRDSPLYFLVAAALTFIIGLCVLAYATSQPKWSSNITTFLTGLSIVGIVCATAWFIAEYYAHRIITKGVHDPGTQMHAHTRPQPAEEDYSSVFVVVFKGFSRQFRWRDRNDESQIESRKSNDKKVQTVRKRSNRKETEQMIPMRSATLPVETPILWTVIKRLSSISPEMMKSHCTTPTQSSSNNESTSCAGGVPRMTVSSCGKLLGIIYNSNRVLVYDMWERTHEEIPVDPEEICDCLEWILLNEENLIIRTTKGLRKWVNSITIDSDFQIRDLALFQHQGSN</sequence>
<feature type="region of interest" description="Disordered" evidence="1">
    <location>
        <begin position="400"/>
        <end position="420"/>
    </location>
</feature>
<gene>
    <name evidence="3" type="ORF">SCHPADRAFT_743332</name>
</gene>
<evidence type="ECO:0000313" key="3">
    <source>
        <dbReference type="EMBL" id="KLO04879.1"/>
    </source>
</evidence>
<dbReference type="EMBL" id="KQ086411">
    <property type="protein sequence ID" value="KLO04879.1"/>
    <property type="molecule type" value="Genomic_DNA"/>
</dbReference>
<dbReference type="Proteomes" id="UP000053477">
    <property type="component" value="Unassembled WGS sequence"/>
</dbReference>
<accession>A0A0H2QZL9</accession>
<organism evidence="3 4">
    <name type="scientific">Schizopora paradoxa</name>
    <dbReference type="NCBI Taxonomy" id="27342"/>
    <lineage>
        <taxon>Eukaryota</taxon>
        <taxon>Fungi</taxon>
        <taxon>Dikarya</taxon>
        <taxon>Basidiomycota</taxon>
        <taxon>Agaricomycotina</taxon>
        <taxon>Agaricomycetes</taxon>
        <taxon>Hymenochaetales</taxon>
        <taxon>Schizoporaceae</taxon>
        <taxon>Schizopora</taxon>
    </lineage>
</organism>
<keyword evidence="4" id="KW-1185">Reference proteome</keyword>
<proteinExistence type="predicted"/>